<dbReference type="GO" id="GO:0008237">
    <property type="term" value="F:metallopeptidase activity"/>
    <property type="evidence" value="ECO:0007669"/>
    <property type="project" value="UniProtKB-KW"/>
</dbReference>
<evidence type="ECO:0000256" key="8">
    <source>
        <dbReference type="ARBA" id="ARBA00023049"/>
    </source>
</evidence>
<dbReference type="SUPFAM" id="SSF55031">
    <property type="entry name" value="Bacterial exopeptidase dimerisation domain"/>
    <property type="match status" value="1"/>
</dbReference>
<feature type="binding site" evidence="9 11">
    <location>
        <position position="176"/>
    </location>
    <ligand>
        <name>Zn(2+)</name>
        <dbReference type="ChEBI" id="CHEBI:29105"/>
        <label>2</label>
    </ligand>
</feature>
<feature type="active site" evidence="9 10">
    <location>
        <position position="80"/>
    </location>
</feature>
<comment type="similarity">
    <text evidence="2 9">Belongs to the peptidase M20B family.</text>
</comment>
<reference evidence="13 14" key="2">
    <citation type="journal article" date="2011" name="Stand. Genomic Sci.">
        <title>Complete genome sequence of Mahella australiensis type strain (50-1 BON).</title>
        <authorList>
            <person name="Sikorski J."/>
            <person name="Teshima H."/>
            <person name="Nolan M."/>
            <person name="Lucas S."/>
            <person name="Hammon N."/>
            <person name="Deshpande S."/>
            <person name="Cheng J.F."/>
            <person name="Pitluck S."/>
            <person name="Liolios K."/>
            <person name="Pagani I."/>
            <person name="Ivanova N."/>
            <person name="Huntemann M."/>
            <person name="Mavromatis K."/>
            <person name="Ovchinikova G."/>
            <person name="Pati A."/>
            <person name="Tapia R."/>
            <person name="Han C."/>
            <person name="Goodwin L."/>
            <person name="Chen A."/>
            <person name="Palaniappan K."/>
            <person name="Land M."/>
            <person name="Hauser L."/>
            <person name="Ngatchou-Djao O.D."/>
            <person name="Rohde M."/>
            <person name="Pukall R."/>
            <person name="Spring S."/>
            <person name="Abt B."/>
            <person name="Goker M."/>
            <person name="Detter J.C."/>
            <person name="Woyke T."/>
            <person name="Bristow J."/>
            <person name="Markowitz V."/>
            <person name="Hugenholtz P."/>
            <person name="Eisen J.A."/>
            <person name="Kyrpides N.C."/>
            <person name="Klenk H.P."/>
            <person name="Lapidus A."/>
        </authorList>
    </citation>
    <scope>NUCLEOTIDE SEQUENCE [LARGE SCALE GENOMIC DNA]</scope>
    <source>
        <strain evidence="14">DSM 15567 / CIP 107919 / 50-1 BON</strain>
    </source>
</reference>
<dbReference type="Pfam" id="PF01546">
    <property type="entry name" value="Peptidase_M20"/>
    <property type="match status" value="1"/>
</dbReference>
<dbReference type="PANTHER" id="PTHR42994">
    <property type="entry name" value="PEPTIDASE T"/>
    <property type="match status" value="1"/>
</dbReference>
<evidence type="ECO:0000256" key="2">
    <source>
        <dbReference type="ARBA" id="ARBA00009692"/>
    </source>
</evidence>
<evidence type="ECO:0000256" key="5">
    <source>
        <dbReference type="ARBA" id="ARBA00022723"/>
    </source>
</evidence>
<comment type="subcellular location">
    <subcellularLocation>
        <location evidence="9">Cytoplasm</location>
    </subcellularLocation>
</comment>
<evidence type="ECO:0000256" key="9">
    <source>
        <dbReference type="HAMAP-Rule" id="MF_00550"/>
    </source>
</evidence>
<dbReference type="RefSeq" id="WP_013779691.1">
    <property type="nucleotide sequence ID" value="NC_015520.1"/>
</dbReference>
<dbReference type="CDD" id="cd03892">
    <property type="entry name" value="M20_peptT"/>
    <property type="match status" value="1"/>
</dbReference>
<dbReference type="HOGENOM" id="CLU_053676_0_0_9"/>
<name>F3ZVA7_MAHA5</name>
<evidence type="ECO:0000256" key="10">
    <source>
        <dbReference type="PIRSR" id="PIRSR037215-1"/>
    </source>
</evidence>
<dbReference type="GO" id="GO:0045148">
    <property type="term" value="F:tripeptide aminopeptidase activity"/>
    <property type="evidence" value="ECO:0007669"/>
    <property type="project" value="UniProtKB-UniRule"/>
</dbReference>
<dbReference type="NCBIfam" id="TIGR01882">
    <property type="entry name" value="peptidase-T"/>
    <property type="match status" value="1"/>
</dbReference>
<feature type="domain" description="Peptidase M20 dimerisation" evidence="12">
    <location>
        <begin position="207"/>
        <end position="310"/>
    </location>
</feature>
<dbReference type="NCBIfam" id="NF003976">
    <property type="entry name" value="PRK05469.1"/>
    <property type="match status" value="1"/>
</dbReference>
<proteinExistence type="inferred from homology"/>
<dbReference type="OrthoDB" id="9804934at2"/>
<evidence type="ECO:0000256" key="3">
    <source>
        <dbReference type="ARBA" id="ARBA00022438"/>
    </source>
</evidence>
<dbReference type="InterPro" id="IPR002933">
    <property type="entry name" value="Peptidase_M20"/>
</dbReference>
<accession>F3ZVA7</accession>
<dbReference type="KEGG" id="mas:Mahau_0034"/>
<dbReference type="PANTHER" id="PTHR42994:SF1">
    <property type="entry name" value="PEPTIDASE T"/>
    <property type="match status" value="1"/>
</dbReference>
<dbReference type="STRING" id="697281.Mahau_0034"/>
<dbReference type="HAMAP" id="MF_00550">
    <property type="entry name" value="Aminopeptidase_M20"/>
    <property type="match status" value="1"/>
</dbReference>
<dbReference type="GO" id="GO:0005829">
    <property type="term" value="C:cytosol"/>
    <property type="evidence" value="ECO:0007669"/>
    <property type="project" value="TreeGrafter"/>
</dbReference>
<feature type="active site" description="Proton acceptor" evidence="9 10">
    <location>
        <position position="175"/>
    </location>
</feature>
<dbReference type="GO" id="GO:0006508">
    <property type="term" value="P:proteolysis"/>
    <property type="evidence" value="ECO:0007669"/>
    <property type="project" value="UniProtKB-UniRule"/>
</dbReference>
<dbReference type="InterPro" id="IPR001261">
    <property type="entry name" value="ArgE/DapE_CS"/>
</dbReference>
<organism evidence="13 14">
    <name type="scientific">Mahella australiensis (strain DSM 15567 / CIP 107919 / 50-1 BON)</name>
    <dbReference type="NCBI Taxonomy" id="697281"/>
    <lineage>
        <taxon>Bacteria</taxon>
        <taxon>Bacillati</taxon>
        <taxon>Bacillota</taxon>
        <taxon>Clostridia</taxon>
        <taxon>Thermoanaerobacterales</taxon>
        <taxon>Thermoanaerobacterales Family IV. Incertae Sedis</taxon>
        <taxon>Mahella</taxon>
    </lineage>
</organism>
<dbReference type="NCBIfam" id="NF009920">
    <property type="entry name" value="PRK13381.1"/>
    <property type="match status" value="1"/>
</dbReference>
<evidence type="ECO:0000256" key="11">
    <source>
        <dbReference type="PIRSR" id="PIRSR037215-2"/>
    </source>
</evidence>
<evidence type="ECO:0000313" key="14">
    <source>
        <dbReference type="Proteomes" id="UP000008457"/>
    </source>
</evidence>
<dbReference type="InterPro" id="IPR010161">
    <property type="entry name" value="Peptidase_M20B"/>
</dbReference>
<comment type="function">
    <text evidence="9">Cleaves the N-terminal amino acid of tripeptides.</text>
</comment>
<keyword evidence="14" id="KW-1185">Reference proteome</keyword>
<dbReference type="InterPro" id="IPR011650">
    <property type="entry name" value="Peptidase_M20_dimer"/>
</dbReference>
<dbReference type="eggNOG" id="COG2195">
    <property type="taxonomic scope" value="Bacteria"/>
</dbReference>
<feature type="binding site" evidence="9 11">
    <location>
        <position position="198"/>
    </location>
    <ligand>
        <name>Zn(2+)</name>
        <dbReference type="ChEBI" id="CHEBI:29105"/>
        <label>1</label>
    </ligand>
</feature>
<dbReference type="PROSITE" id="PS00759">
    <property type="entry name" value="ARGE_DAPE_CPG2_2"/>
    <property type="match status" value="1"/>
</dbReference>
<evidence type="ECO:0000256" key="7">
    <source>
        <dbReference type="ARBA" id="ARBA00022833"/>
    </source>
</evidence>
<dbReference type="EMBL" id="CP002360">
    <property type="protein sequence ID" value="AEE95257.1"/>
    <property type="molecule type" value="Genomic_DNA"/>
</dbReference>
<gene>
    <name evidence="9" type="primary">pepT</name>
    <name evidence="13" type="ordered locus">Mahau_0034</name>
</gene>
<sequence length="412" mass="45581">MEDVIQRFLRYVKYDTCSNEISPAYPSTDGQLIFAQVLADELAHMGLKDACVDQNGYVTATLTSNVSSNLPAIGFISHMDTSPDMPGHDVKPHIIENYDGSDIILNRDMGIVLSPSEFPHLRNYIGQDIIVTDGTTLLGADDKAGVAEIMTAVEFLLEHSEIKHGTVKVCFTPDEEVGRGVDRFDTAKFGAAFAYTVDGGEIGELNYENFNAAAARIKIKGKSIHTGDAKGKMKNAVLIGMELNDMLPPDEIPANTEGYEGFYHINNFDGNVDHADAYYLIRDFDKKGFEDRKNFMKGIADKLNAKYGADTVNIDLYDQYYNMKEIIERHMYAIDIAKAAMQQAGVQPLILPIRGGTDGARLSYMGLPTPNIFTGGHNFHGRYEYIPVQSMQKAVEVIVNIAINCCTYPWPS</sequence>
<reference evidence="14" key="1">
    <citation type="submission" date="2010-11" db="EMBL/GenBank/DDBJ databases">
        <title>The complete genome of Mahella australiensis DSM 15567.</title>
        <authorList>
            <consortium name="US DOE Joint Genome Institute (JGI-PGF)"/>
            <person name="Lucas S."/>
            <person name="Copeland A."/>
            <person name="Lapidus A."/>
            <person name="Bruce D."/>
            <person name="Goodwin L."/>
            <person name="Pitluck S."/>
            <person name="Kyrpides N."/>
            <person name="Mavromatis K."/>
            <person name="Pagani I."/>
            <person name="Ivanova N."/>
            <person name="Teshima H."/>
            <person name="Brettin T."/>
            <person name="Detter J.C."/>
            <person name="Han C."/>
            <person name="Tapia R."/>
            <person name="Land M."/>
            <person name="Hauser L."/>
            <person name="Markowitz V."/>
            <person name="Cheng J.-F."/>
            <person name="Hugenholtz P."/>
            <person name="Woyke T."/>
            <person name="Wu D."/>
            <person name="Spring S."/>
            <person name="Pukall R."/>
            <person name="Steenblock K."/>
            <person name="Schneider S."/>
            <person name="Klenk H.-P."/>
            <person name="Eisen J.A."/>
        </authorList>
    </citation>
    <scope>NUCLEOTIDE SEQUENCE [LARGE SCALE GENOMIC DNA]</scope>
    <source>
        <strain evidence="14">DSM 15567 / CIP 107919 / 50-1 BON</strain>
    </source>
</reference>
<evidence type="ECO:0000313" key="13">
    <source>
        <dbReference type="EMBL" id="AEE95257.1"/>
    </source>
</evidence>
<feature type="binding site" evidence="9 11">
    <location>
        <position position="78"/>
    </location>
    <ligand>
        <name>Zn(2+)</name>
        <dbReference type="ChEBI" id="CHEBI:29105"/>
        <label>1</label>
    </ligand>
</feature>
<comment type="catalytic activity">
    <reaction evidence="1 9">
        <text>Release of the N-terminal residue from a tripeptide.</text>
        <dbReference type="EC" id="3.4.11.4"/>
    </reaction>
</comment>
<dbReference type="EC" id="3.4.11.4" evidence="9"/>
<feature type="binding site" evidence="9 11">
    <location>
        <position position="141"/>
    </location>
    <ligand>
        <name>Zn(2+)</name>
        <dbReference type="ChEBI" id="CHEBI:29105"/>
        <label>1</label>
    </ligand>
</feature>
<feature type="binding site" evidence="9 11">
    <location>
        <position position="141"/>
    </location>
    <ligand>
        <name>Zn(2+)</name>
        <dbReference type="ChEBI" id="CHEBI:29105"/>
        <label>2</label>
    </ligand>
</feature>
<comment type="cofactor">
    <cofactor evidence="9 11">
        <name>Zn(2+)</name>
        <dbReference type="ChEBI" id="CHEBI:29105"/>
    </cofactor>
    <text evidence="9 11">Binds 2 Zn(2+) ions per subunit.</text>
</comment>
<evidence type="ECO:0000259" key="12">
    <source>
        <dbReference type="Pfam" id="PF07687"/>
    </source>
</evidence>
<dbReference type="AlphaFoldDB" id="F3ZVA7"/>
<keyword evidence="3 9" id="KW-0031">Aminopeptidase</keyword>
<dbReference type="GO" id="GO:0043171">
    <property type="term" value="P:peptide catabolic process"/>
    <property type="evidence" value="ECO:0007669"/>
    <property type="project" value="UniProtKB-UniRule"/>
</dbReference>
<keyword evidence="7 9" id="KW-0862">Zinc</keyword>
<feature type="binding site" evidence="9 11">
    <location>
        <position position="380"/>
    </location>
    <ligand>
        <name>Zn(2+)</name>
        <dbReference type="ChEBI" id="CHEBI:29105"/>
        <label>2</label>
    </ligand>
</feature>
<evidence type="ECO:0000256" key="1">
    <source>
        <dbReference type="ARBA" id="ARBA00000870"/>
    </source>
</evidence>
<dbReference type="Proteomes" id="UP000008457">
    <property type="component" value="Chromosome"/>
</dbReference>
<keyword evidence="5 9" id="KW-0479">Metal-binding</keyword>
<dbReference type="PROSITE" id="PS00758">
    <property type="entry name" value="ARGE_DAPE_CPG2_1"/>
    <property type="match status" value="1"/>
</dbReference>
<dbReference type="PIRSF" id="PIRSF037215">
    <property type="entry name" value="Peptidase_M20B"/>
    <property type="match status" value="1"/>
</dbReference>
<dbReference type="Gene3D" id="3.40.630.10">
    <property type="entry name" value="Zn peptidases"/>
    <property type="match status" value="1"/>
</dbReference>
<dbReference type="Gene3D" id="3.30.70.360">
    <property type="match status" value="1"/>
</dbReference>
<dbReference type="Pfam" id="PF07687">
    <property type="entry name" value="M20_dimer"/>
    <property type="match status" value="1"/>
</dbReference>
<evidence type="ECO:0000256" key="6">
    <source>
        <dbReference type="ARBA" id="ARBA00022801"/>
    </source>
</evidence>
<keyword evidence="6 9" id="KW-0378">Hydrolase</keyword>
<keyword evidence="8 9" id="KW-0482">Metalloprotease</keyword>
<keyword evidence="4 9" id="KW-0645">Protease</keyword>
<evidence type="ECO:0000256" key="4">
    <source>
        <dbReference type="ARBA" id="ARBA00022670"/>
    </source>
</evidence>
<dbReference type="SUPFAM" id="SSF53187">
    <property type="entry name" value="Zn-dependent exopeptidases"/>
    <property type="match status" value="1"/>
</dbReference>
<keyword evidence="9" id="KW-0963">Cytoplasm</keyword>
<protein>
    <recommendedName>
        <fullName evidence="9">Peptidase T</fullName>
        <ecNumber evidence="9">3.4.11.4</ecNumber>
    </recommendedName>
    <alternativeName>
        <fullName evidence="9">Aminotripeptidase</fullName>
        <shortName evidence="9">Tripeptidase</shortName>
    </alternativeName>
    <alternativeName>
        <fullName evidence="9">Tripeptide aminopeptidase</fullName>
    </alternativeName>
</protein>
<dbReference type="MEROPS" id="M20.003"/>
<dbReference type="GO" id="GO:0008270">
    <property type="term" value="F:zinc ion binding"/>
    <property type="evidence" value="ECO:0007669"/>
    <property type="project" value="UniProtKB-UniRule"/>
</dbReference>
<dbReference type="InterPro" id="IPR036264">
    <property type="entry name" value="Bact_exopeptidase_dim_dom"/>
</dbReference>